<keyword evidence="8 10" id="KW-0131">Cell cycle</keyword>
<evidence type="ECO:0000313" key="13">
    <source>
        <dbReference type="EMBL" id="MBZ7986739.1"/>
    </source>
</evidence>
<evidence type="ECO:0000256" key="8">
    <source>
        <dbReference type="ARBA" id="ARBA00023306"/>
    </source>
</evidence>
<dbReference type="InterPro" id="IPR006009">
    <property type="entry name" value="GlcNAc_MurG"/>
</dbReference>
<evidence type="ECO:0000256" key="2">
    <source>
        <dbReference type="ARBA" id="ARBA00022618"/>
    </source>
</evidence>
<proteinExistence type="inferred from homology"/>
<keyword evidence="6 10" id="KW-0573">Peptidoglycan synthesis</keyword>
<dbReference type="Pfam" id="PF04101">
    <property type="entry name" value="Glyco_tran_28_C"/>
    <property type="match status" value="1"/>
</dbReference>
<sequence>MLLITGGGTGGHLAIAKALSTKITKYIYVGSVNGQDKNYFSGDNCYFLKSSGFVNSKISTKIKSLLALIQAIFICIKIFKKHKISCVFSVGGYSSLPASIAAIIMFKPLIIHEQNSKMGLANRICKPFSKRFFCAFCKEYLAYPINNIYKDLKRQRKEIKCILILGGSQGASFLNEFAYLIYPYLLEKNIHLIHQCGEKELKKYEKLYENFSIKPTLIGFSKELINYIRQADFCISRAGASSCFELCANALPTLFVPYKYAYKNHQYFNAKFFVDKKLAYLCNQDDLNKDFFTNFLDNYDYLIANNLFLNNDEDGLSKLSIEIKKYIKETH</sequence>
<evidence type="ECO:0000256" key="1">
    <source>
        <dbReference type="ARBA" id="ARBA00022475"/>
    </source>
</evidence>
<dbReference type="EC" id="2.4.1.227" evidence="10"/>
<comment type="function">
    <text evidence="10">Cell wall formation. Catalyzes the transfer of a GlcNAc subunit on undecaprenyl-pyrophosphoryl-MurNAc-pentapeptide (lipid intermediate I) to form undecaprenyl-pyrophosphoryl-MurNAc-(pentapeptide)GlcNAc (lipid intermediate II).</text>
</comment>
<comment type="caution">
    <text evidence="10">Lacks conserved residue(s) required for the propagation of feature annotation.</text>
</comment>
<dbReference type="PANTHER" id="PTHR21015">
    <property type="entry name" value="UDP-N-ACETYLGLUCOSAMINE--N-ACETYLMURAMYL-(PENTAPEPTIDE) PYROPHOSPHORYL-UNDECAPRENOL N-ACETYLGLUCOSAMINE TRANSFERASE 1"/>
    <property type="match status" value="1"/>
</dbReference>
<dbReference type="EMBL" id="JACGBB010000002">
    <property type="protein sequence ID" value="MBZ7986739.1"/>
    <property type="molecule type" value="Genomic_DNA"/>
</dbReference>
<evidence type="ECO:0000256" key="9">
    <source>
        <dbReference type="ARBA" id="ARBA00023316"/>
    </source>
</evidence>
<dbReference type="GO" id="GO:0016740">
    <property type="term" value="F:transferase activity"/>
    <property type="evidence" value="ECO:0007669"/>
    <property type="project" value="UniProtKB-KW"/>
</dbReference>
<evidence type="ECO:0000313" key="14">
    <source>
        <dbReference type="Proteomes" id="UP000786183"/>
    </source>
</evidence>
<comment type="subcellular location">
    <subcellularLocation>
        <location evidence="10">Cell membrane</location>
        <topology evidence="10">Peripheral membrane protein</topology>
        <orientation evidence="10">Cytoplasmic side</orientation>
    </subcellularLocation>
</comment>
<evidence type="ECO:0000256" key="6">
    <source>
        <dbReference type="ARBA" id="ARBA00022984"/>
    </source>
</evidence>
<evidence type="ECO:0000256" key="7">
    <source>
        <dbReference type="ARBA" id="ARBA00023136"/>
    </source>
</evidence>
<dbReference type="CDD" id="cd03785">
    <property type="entry name" value="GT28_MurG"/>
    <property type="match status" value="1"/>
</dbReference>
<keyword evidence="7 10" id="KW-0472">Membrane</keyword>
<comment type="caution">
    <text evidence="13">The sequence shown here is derived from an EMBL/GenBank/DDBJ whole genome shotgun (WGS) entry which is preliminary data.</text>
</comment>
<dbReference type="Proteomes" id="UP000786183">
    <property type="component" value="Unassembled WGS sequence"/>
</dbReference>
<feature type="domain" description="Glycosyltransferase family 28 N-terminal" evidence="11">
    <location>
        <begin position="3"/>
        <end position="132"/>
    </location>
</feature>
<gene>
    <name evidence="10" type="primary">murG</name>
    <name evidence="13" type="ORF">AVCANL283_01235</name>
</gene>
<reference evidence="13 14" key="1">
    <citation type="submission" date="2020-07" db="EMBL/GenBank/DDBJ databases">
        <title>Transfer of Campylobacter canadensis to the novel genus Avispirillum gen. nov., that also includes two novel species recovered from migratory waterfowl: Avispirillum anseris sp. nov. and Avispirillum brantae sp. nov.</title>
        <authorList>
            <person name="Miller W.G."/>
            <person name="Chapman M.H."/>
            <person name="Yee E."/>
            <person name="Inglis G.D."/>
        </authorList>
    </citation>
    <scope>NUCLEOTIDE SEQUENCE [LARGE SCALE GENOMIC DNA]</scope>
    <source>
        <strain evidence="13 14">L283</strain>
    </source>
</reference>
<dbReference type="Pfam" id="PF03033">
    <property type="entry name" value="Glyco_transf_28"/>
    <property type="match status" value="1"/>
</dbReference>
<feature type="binding site" evidence="10">
    <location>
        <begin position="9"/>
        <end position="11"/>
    </location>
    <ligand>
        <name>UDP-N-acetyl-alpha-D-glucosamine</name>
        <dbReference type="ChEBI" id="CHEBI:57705"/>
    </ligand>
</feature>
<keyword evidence="3 10" id="KW-0328">Glycosyltransferase</keyword>
<keyword evidence="2 10" id="KW-0132">Cell division</keyword>
<comment type="pathway">
    <text evidence="10">Cell wall biogenesis; peptidoglycan biosynthesis.</text>
</comment>
<feature type="domain" description="Glycosyl transferase family 28 C-terminal" evidence="12">
    <location>
        <begin position="162"/>
        <end position="289"/>
    </location>
</feature>
<keyword evidence="9 10" id="KW-0961">Cell wall biogenesis/degradation</keyword>
<organism evidence="13 14">
    <name type="scientific">Campylobacter canadensis</name>
    <dbReference type="NCBI Taxonomy" id="449520"/>
    <lineage>
        <taxon>Bacteria</taxon>
        <taxon>Pseudomonadati</taxon>
        <taxon>Campylobacterota</taxon>
        <taxon>Epsilonproteobacteria</taxon>
        <taxon>Campylobacterales</taxon>
        <taxon>Campylobacteraceae</taxon>
        <taxon>Campylobacter</taxon>
    </lineage>
</organism>
<evidence type="ECO:0000256" key="4">
    <source>
        <dbReference type="ARBA" id="ARBA00022679"/>
    </source>
</evidence>
<dbReference type="HAMAP" id="MF_00033">
    <property type="entry name" value="MurG"/>
    <property type="match status" value="1"/>
</dbReference>
<feature type="binding site" evidence="10">
    <location>
        <position position="168"/>
    </location>
    <ligand>
        <name>UDP-N-acetyl-alpha-D-glucosamine</name>
        <dbReference type="ChEBI" id="CHEBI:57705"/>
    </ligand>
</feature>
<evidence type="ECO:0000256" key="5">
    <source>
        <dbReference type="ARBA" id="ARBA00022960"/>
    </source>
</evidence>
<name>A0ABS7WS15_9BACT</name>
<dbReference type="PANTHER" id="PTHR21015:SF22">
    <property type="entry name" value="GLYCOSYLTRANSFERASE"/>
    <property type="match status" value="1"/>
</dbReference>
<keyword evidence="1 10" id="KW-1003">Cell membrane</keyword>
<dbReference type="Gene3D" id="3.40.50.2000">
    <property type="entry name" value="Glycogen Phosphorylase B"/>
    <property type="match status" value="2"/>
</dbReference>
<protein>
    <recommendedName>
        <fullName evidence="10">UDP-N-acetylglucosamine--N-acetylmuramyl-(pentapeptide) pyrophosphoryl-undecaprenol N-acetylglucosamine transferase</fullName>
        <ecNumber evidence="10">2.4.1.227</ecNumber>
    </recommendedName>
    <alternativeName>
        <fullName evidence="10">Undecaprenyl-PP-MurNAc-pentapeptide-UDPGlcNAc GlcNAc transferase</fullName>
    </alternativeName>
</protein>
<accession>A0ABS7WS15</accession>
<evidence type="ECO:0000256" key="10">
    <source>
        <dbReference type="HAMAP-Rule" id="MF_00033"/>
    </source>
</evidence>
<dbReference type="InterPro" id="IPR007235">
    <property type="entry name" value="Glyco_trans_28_C"/>
</dbReference>
<keyword evidence="5 10" id="KW-0133">Cell shape</keyword>
<keyword evidence="4 10" id="KW-0808">Transferase</keyword>
<comment type="catalytic activity">
    <reaction evidence="10">
        <text>di-trans,octa-cis-undecaprenyl diphospho-N-acetyl-alpha-D-muramoyl-L-alanyl-D-glutamyl-meso-2,6-diaminopimeloyl-D-alanyl-D-alanine + UDP-N-acetyl-alpha-D-glucosamine = di-trans,octa-cis-undecaprenyl diphospho-[N-acetyl-alpha-D-glucosaminyl-(1-&gt;4)]-N-acetyl-alpha-D-muramoyl-L-alanyl-D-glutamyl-meso-2,6-diaminopimeloyl-D-alanyl-D-alanine + UDP + H(+)</text>
        <dbReference type="Rhea" id="RHEA:31227"/>
        <dbReference type="ChEBI" id="CHEBI:15378"/>
        <dbReference type="ChEBI" id="CHEBI:57705"/>
        <dbReference type="ChEBI" id="CHEBI:58223"/>
        <dbReference type="ChEBI" id="CHEBI:61387"/>
        <dbReference type="ChEBI" id="CHEBI:61388"/>
        <dbReference type="EC" id="2.4.1.227"/>
    </reaction>
</comment>
<dbReference type="InterPro" id="IPR004276">
    <property type="entry name" value="GlycoTrans_28_N"/>
</dbReference>
<evidence type="ECO:0000256" key="3">
    <source>
        <dbReference type="ARBA" id="ARBA00022676"/>
    </source>
</evidence>
<comment type="similarity">
    <text evidence="10">Belongs to the glycosyltransferase 28 family. MurG subfamily.</text>
</comment>
<dbReference type="SUPFAM" id="SSF53756">
    <property type="entry name" value="UDP-Glycosyltransferase/glycogen phosphorylase"/>
    <property type="match status" value="1"/>
</dbReference>
<keyword evidence="14" id="KW-1185">Reference proteome</keyword>
<evidence type="ECO:0000259" key="11">
    <source>
        <dbReference type="Pfam" id="PF03033"/>
    </source>
</evidence>
<feature type="binding site" evidence="10">
    <location>
        <position position="266"/>
    </location>
    <ligand>
        <name>UDP-N-acetyl-alpha-D-glucosamine</name>
        <dbReference type="ChEBI" id="CHEBI:57705"/>
    </ligand>
</feature>
<dbReference type="RefSeq" id="WP_172230099.1">
    <property type="nucleotide sequence ID" value="NZ_CP035946.1"/>
</dbReference>
<evidence type="ECO:0000259" key="12">
    <source>
        <dbReference type="Pfam" id="PF04101"/>
    </source>
</evidence>
<feature type="binding site" evidence="10">
    <location>
        <position position="115"/>
    </location>
    <ligand>
        <name>UDP-N-acetyl-alpha-D-glucosamine</name>
        <dbReference type="ChEBI" id="CHEBI:57705"/>
    </ligand>
</feature>